<name>F9DY32_9BACL</name>
<protein>
    <submittedName>
        <fullName evidence="1">Uncharacterized protein</fullName>
    </submittedName>
</protein>
<organism evidence="1 2">
    <name type="scientific">Sporosarcina newyorkensis 2681</name>
    <dbReference type="NCBI Taxonomy" id="1027292"/>
    <lineage>
        <taxon>Bacteria</taxon>
        <taxon>Bacillati</taxon>
        <taxon>Bacillota</taxon>
        <taxon>Bacilli</taxon>
        <taxon>Bacillales</taxon>
        <taxon>Caryophanaceae</taxon>
        <taxon>Sporosarcina</taxon>
    </lineage>
</organism>
<dbReference type="Proteomes" id="UP000005316">
    <property type="component" value="Unassembled WGS sequence"/>
</dbReference>
<evidence type="ECO:0000313" key="2">
    <source>
        <dbReference type="Proteomes" id="UP000005316"/>
    </source>
</evidence>
<gene>
    <name evidence="1" type="ORF">HMPREF9372_3713</name>
</gene>
<accession>F9DY32</accession>
<comment type="caution">
    <text evidence="1">The sequence shown here is derived from an EMBL/GenBank/DDBJ whole genome shotgun (WGS) entry which is preliminary data.</text>
</comment>
<proteinExistence type="predicted"/>
<sequence length="246" mass="28546">MSTSPFSLSHQWGLHWTRIPSNIKRSDFVNGESPKERKALEALAAVGVIGGAQLFRLFSLDKKRLKRMVAEKKIVRHEIHRKKQIVPIYSLGINGEVIAGLNDCYESNYWVEYKIEDVLKRLLFFQLFQHFPESKVLPTQEPFSGAIQFQGKPIYVYVVRGDVNDLLMYLKWSGKHFNERLIIITESIRHLQPLKVTAETLKLRVAVDVDLRDDIEDLQKLFYFLDESGEFISEVEKQGNMGEFVM</sequence>
<dbReference type="HOGENOM" id="CLU_1128505_0_0_9"/>
<dbReference type="RefSeq" id="WP_009498410.1">
    <property type="nucleotide sequence ID" value="NZ_GL982998.1"/>
</dbReference>
<dbReference type="OrthoDB" id="2963302at2"/>
<dbReference type="EMBL" id="AFPZ01000121">
    <property type="protein sequence ID" value="EGQ19317.1"/>
    <property type="molecule type" value="Genomic_DNA"/>
</dbReference>
<reference evidence="1 2" key="1">
    <citation type="submission" date="2011-04" db="EMBL/GenBank/DDBJ databases">
        <authorList>
            <person name="Muzny D."/>
            <person name="Qin X."/>
            <person name="Deng J."/>
            <person name="Jiang H."/>
            <person name="Liu Y."/>
            <person name="Qu J."/>
            <person name="Song X.-Z."/>
            <person name="Zhang L."/>
            <person name="Thornton R."/>
            <person name="Coyle M."/>
            <person name="Francisco L."/>
            <person name="Jackson L."/>
            <person name="Javaid M."/>
            <person name="Korchina V."/>
            <person name="Kovar C."/>
            <person name="Mata R."/>
            <person name="Mathew T."/>
            <person name="Ngo R."/>
            <person name="Nguyen L."/>
            <person name="Nguyen N."/>
            <person name="Okwuonu G."/>
            <person name="Ongeri F."/>
            <person name="Pham C."/>
            <person name="Simmons D."/>
            <person name="Wilczek-Boney K."/>
            <person name="Hale W."/>
            <person name="Jakkamsetti A."/>
            <person name="Pham P."/>
            <person name="Ruth R."/>
            <person name="San Lucas F."/>
            <person name="Warren J."/>
            <person name="Zhang J."/>
            <person name="Zhao Z."/>
            <person name="Zhou C."/>
            <person name="Zhu D."/>
            <person name="Lee S."/>
            <person name="Bess C."/>
            <person name="Blankenburg K."/>
            <person name="Forbes L."/>
            <person name="Fu Q."/>
            <person name="Gubbala S."/>
            <person name="Hirani K."/>
            <person name="Jayaseelan J.C."/>
            <person name="Lara F."/>
            <person name="Munidasa M."/>
            <person name="Palculict T."/>
            <person name="Patil S."/>
            <person name="Pu L.-L."/>
            <person name="Saada N."/>
            <person name="Tang L."/>
            <person name="Weissenberger G."/>
            <person name="Zhu Y."/>
            <person name="Hemphill L."/>
            <person name="Shang Y."/>
            <person name="Youmans B."/>
            <person name="Ayvaz T."/>
            <person name="Ross M."/>
            <person name="Santibanez J."/>
            <person name="Aqrawi P."/>
            <person name="Gross S."/>
            <person name="Joshi V."/>
            <person name="Fowler G."/>
            <person name="Nazareth L."/>
            <person name="Reid J."/>
            <person name="Worley K."/>
            <person name="Petrosino J."/>
            <person name="Highlander S."/>
            <person name="Gibbs R."/>
        </authorList>
    </citation>
    <scope>NUCLEOTIDE SEQUENCE [LARGE SCALE GENOMIC DNA]</scope>
    <source>
        <strain evidence="1 2">2681</strain>
    </source>
</reference>
<dbReference type="eggNOG" id="ENOG50328K4">
    <property type="taxonomic scope" value="Bacteria"/>
</dbReference>
<dbReference type="AlphaFoldDB" id="F9DY32"/>
<evidence type="ECO:0000313" key="1">
    <source>
        <dbReference type="EMBL" id="EGQ19317.1"/>
    </source>
</evidence>